<keyword evidence="3" id="KW-0547">Nucleotide-binding</keyword>
<comment type="similarity">
    <text evidence="1">Belongs to the four-carbon acid sugar kinase family.</text>
</comment>
<dbReference type="SUPFAM" id="SSF142764">
    <property type="entry name" value="YgbK-like"/>
    <property type="match status" value="1"/>
</dbReference>
<evidence type="ECO:0000256" key="5">
    <source>
        <dbReference type="ARBA" id="ARBA00022840"/>
    </source>
</evidence>
<dbReference type="Pfam" id="PF07005">
    <property type="entry name" value="SBD_N"/>
    <property type="match status" value="1"/>
</dbReference>
<dbReference type="AlphaFoldDB" id="A0A7X2PA66"/>
<evidence type="ECO:0000259" key="8">
    <source>
        <dbReference type="Pfam" id="PF17042"/>
    </source>
</evidence>
<evidence type="ECO:0000256" key="2">
    <source>
        <dbReference type="ARBA" id="ARBA00022679"/>
    </source>
</evidence>
<evidence type="ECO:0000256" key="3">
    <source>
        <dbReference type="ARBA" id="ARBA00022741"/>
    </source>
</evidence>
<evidence type="ECO:0008006" key="11">
    <source>
        <dbReference type="Google" id="ProtNLM"/>
    </source>
</evidence>
<feature type="domain" description="Four-carbon acid sugar kinase nucleotide binding" evidence="8">
    <location>
        <begin position="227"/>
        <end position="392"/>
    </location>
</feature>
<evidence type="ECO:0000256" key="4">
    <source>
        <dbReference type="ARBA" id="ARBA00022777"/>
    </source>
</evidence>
<evidence type="ECO:0000313" key="10">
    <source>
        <dbReference type="Proteomes" id="UP000466864"/>
    </source>
</evidence>
<sequence>MGKYLMIADDFTGSGDAGVQMSKRGVEAHIIFDLKNVEPDKSYVIDSESRNIPPNEAYNKIRNIFEDLKDIKFDYYYKKIDSTIRGNIRSEILAADSVYKPDLIVFNPANPDSNRTVIDGVLYMNGTRVCETEIMRDPLCLVTDDNLVSLMEDAMEEPVQYFNLTQIRQNKLKLNGARVITYDVLENSDMEKMVSFLLGTGKKILWVGSAGMANALFSVVEKPKPVLALVGSIAETSRRQVKKALDQGAELIEMNVKDLINGGNLQDVAGKVIKILRTGNDAVVVSAKENEDYIAAVDCGKKHGMNRQDVARYTQEKMGELSRLILKEVKVQGVFLTGGDTAISFMKKNGASGARLIEDVLPVIALIELDGGDYPNLPCIVKGGSIGNEDALVKCIQFFHNK</sequence>
<dbReference type="GO" id="GO:0016301">
    <property type="term" value="F:kinase activity"/>
    <property type="evidence" value="ECO:0007669"/>
    <property type="project" value="UniProtKB-KW"/>
</dbReference>
<protein>
    <recommendedName>
        <fullName evidence="11">Four-carbon acid sugar kinase family protein</fullName>
    </recommendedName>
</protein>
<comment type="caution">
    <text evidence="9">The sequence shown here is derived from an EMBL/GenBank/DDBJ whole genome shotgun (WGS) entry which is preliminary data.</text>
</comment>
<dbReference type="Pfam" id="PF17042">
    <property type="entry name" value="NBD_C"/>
    <property type="match status" value="1"/>
</dbReference>
<dbReference type="Proteomes" id="UP000466864">
    <property type="component" value="Unassembled WGS sequence"/>
</dbReference>
<dbReference type="GO" id="GO:0005524">
    <property type="term" value="F:ATP binding"/>
    <property type="evidence" value="ECO:0007669"/>
    <property type="project" value="UniProtKB-KW"/>
</dbReference>
<keyword evidence="6" id="KW-0119">Carbohydrate metabolism</keyword>
<evidence type="ECO:0000256" key="6">
    <source>
        <dbReference type="ARBA" id="ARBA00023277"/>
    </source>
</evidence>
<organism evidence="9 10">
    <name type="scientific">Bilifractor porci</name>
    <dbReference type="NCBI Taxonomy" id="2606636"/>
    <lineage>
        <taxon>Bacteria</taxon>
        <taxon>Bacillati</taxon>
        <taxon>Bacillota</taxon>
        <taxon>Clostridia</taxon>
        <taxon>Lachnospirales</taxon>
        <taxon>Lachnospiraceae</taxon>
        <taxon>Bilifractor</taxon>
    </lineage>
</organism>
<dbReference type="EMBL" id="VUMV01000007">
    <property type="protein sequence ID" value="MST82558.1"/>
    <property type="molecule type" value="Genomic_DNA"/>
</dbReference>
<feature type="domain" description="Four-carbon acid sugar kinase N-terminal" evidence="7">
    <location>
        <begin position="5"/>
        <end position="216"/>
    </location>
</feature>
<dbReference type="InterPro" id="IPR010737">
    <property type="entry name" value="4-carb_acid_sugar_kinase_N"/>
</dbReference>
<accession>A0A7X2PA66</accession>
<evidence type="ECO:0000256" key="1">
    <source>
        <dbReference type="ARBA" id="ARBA00005715"/>
    </source>
</evidence>
<dbReference type="InterPro" id="IPR037051">
    <property type="entry name" value="4-carb_acid_sugar_kinase_N_sf"/>
</dbReference>
<proteinExistence type="inferred from homology"/>
<name>A0A7X2PA66_9FIRM</name>
<evidence type="ECO:0000313" key="9">
    <source>
        <dbReference type="EMBL" id="MST82558.1"/>
    </source>
</evidence>
<keyword evidence="2" id="KW-0808">Transferase</keyword>
<evidence type="ECO:0000259" key="7">
    <source>
        <dbReference type="Pfam" id="PF07005"/>
    </source>
</evidence>
<dbReference type="Gene3D" id="3.40.50.10840">
    <property type="entry name" value="Putative sugar-binding, N-terminal domain"/>
    <property type="match status" value="1"/>
</dbReference>
<keyword evidence="10" id="KW-1185">Reference proteome</keyword>
<dbReference type="RefSeq" id="WP_154458471.1">
    <property type="nucleotide sequence ID" value="NZ_VUMV01000007.1"/>
</dbReference>
<dbReference type="InterPro" id="IPR031475">
    <property type="entry name" value="NBD_C"/>
</dbReference>
<dbReference type="InterPro" id="IPR042213">
    <property type="entry name" value="NBD_C_sf"/>
</dbReference>
<keyword evidence="4" id="KW-0418">Kinase</keyword>
<dbReference type="Gene3D" id="3.40.980.20">
    <property type="entry name" value="Four-carbon acid sugar kinase, nucleotide binding domain"/>
    <property type="match status" value="1"/>
</dbReference>
<keyword evidence="5" id="KW-0067">ATP-binding</keyword>
<gene>
    <name evidence="9" type="ORF">FYJ60_09540</name>
</gene>
<reference evidence="9 10" key="1">
    <citation type="submission" date="2019-08" db="EMBL/GenBank/DDBJ databases">
        <title>In-depth cultivation of the pig gut microbiome towards novel bacterial diversity and tailored functional studies.</title>
        <authorList>
            <person name="Wylensek D."/>
            <person name="Hitch T.C.A."/>
            <person name="Clavel T."/>
        </authorList>
    </citation>
    <scope>NUCLEOTIDE SEQUENCE [LARGE SCALE GENOMIC DNA]</scope>
    <source>
        <strain evidence="9 10">Oil+RF-744-WCA-WT-13</strain>
    </source>
</reference>